<dbReference type="EMBL" id="VFPA01000007">
    <property type="protein sequence ID" value="TQM02258.1"/>
    <property type="molecule type" value="Genomic_DNA"/>
</dbReference>
<feature type="transmembrane region" description="Helical" evidence="11">
    <location>
        <begin position="261"/>
        <end position="278"/>
    </location>
</feature>
<dbReference type="Proteomes" id="UP000315677">
    <property type="component" value="Unassembled WGS sequence"/>
</dbReference>
<evidence type="ECO:0000256" key="2">
    <source>
        <dbReference type="ARBA" id="ARBA00022475"/>
    </source>
</evidence>
<feature type="transmembrane region" description="Helical" evidence="11">
    <location>
        <begin position="218"/>
        <end position="241"/>
    </location>
</feature>
<feature type="transmembrane region" description="Helical" evidence="11">
    <location>
        <begin position="535"/>
        <end position="566"/>
    </location>
</feature>
<feature type="transmembrane region" description="Helical" evidence="11">
    <location>
        <begin position="586"/>
        <end position="609"/>
    </location>
</feature>
<keyword evidence="14" id="KW-1185">Reference proteome</keyword>
<feature type="transmembrane region" description="Helical" evidence="11">
    <location>
        <begin position="423"/>
        <end position="440"/>
    </location>
</feature>
<keyword evidence="8 11" id="KW-1133">Transmembrane helix</keyword>
<feature type="transmembrane region" description="Helical" evidence="11">
    <location>
        <begin position="488"/>
        <end position="506"/>
    </location>
</feature>
<feature type="domain" description="Peptidase M48" evidence="12">
    <location>
        <begin position="140"/>
        <end position="344"/>
    </location>
</feature>
<dbReference type="InterPro" id="IPR001915">
    <property type="entry name" value="Peptidase_M48"/>
</dbReference>
<evidence type="ECO:0000256" key="6">
    <source>
        <dbReference type="ARBA" id="ARBA00022801"/>
    </source>
</evidence>
<proteinExistence type="predicted"/>
<evidence type="ECO:0000313" key="14">
    <source>
        <dbReference type="Proteomes" id="UP000315677"/>
    </source>
</evidence>
<feature type="transmembrane region" description="Helical" evidence="11">
    <location>
        <begin position="382"/>
        <end position="403"/>
    </location>
</feature>
<feature type="transmembrane region" description="Helical" evidence="11">
    <location>
        <begin position="691"/>
        <end position="716"/>
    </location>
</feature>
<dbReference type="GO" id="GO:0046872">
    <property type="term" value="F:metal ion binding"/>
    <property type="evidence" value="ECO:0007669"/>
    <property type="project" value="UniProtKB-KW"/>
</dbReference>
<dbReference type="OrthoDB" id="4889053at2"/>
<dbReference type="GO" id="GO:0004222">
    <property type="term" value="F:metalloendopeptidase activity"/>
    <property type="evidence" value="ECO:0007669"/>
    <property type="project" value="InterPro"/>
</dbReference>
<evidence type="ECO:0000256" key="7">
    <source>
        <dbReference type="ARBA" id="ARBA00022833"/>
    </source>
</evidence>
<dbReference type="InterPro" id="IPR050083">
    <property type="entry name" value="HtpX_protease"/>
</dbReference>
<comment type="cofactor">
    <cofactor evidence="1">
        <name>Zn(2+)</name>
        <dbReference type="ChEBI" id="CHEBI:29105"/>
    </cofactor>
</comment>
<evidence type="ECO:0000256" key="4">
    <source>
        <dbReference type="ARBA" id="ARBA00022692"/>
    </source>
</evidence>
<feature type="transmembrane region" description="Helical" evidence="11">
    <location>
        <begin position="621"/>
        <end position="641"/>
    </location>
</feature>
<protein>
    <submittedName>
        <fullName evidence="13">Zn-dependent protease with chaperone function</fullName>
    </submittedName>
</protein>
<feature type="transmembrane region" description="Helical" evidence="11">
    <location>
        <begin position="752"/>
        <end position="774"/>
    </location>
</feature>
<dbReference type="Pfam" id="PF01435">
    <property type="entry name" value="Peptidase_M48"/>
    <property type="match status" value="1"/>
</dbReference>
<evidence type="ECO:0000256" key="5">
    <source>
        <dbReference type="ARBA" id="ARBA00022723"/>
    </source>
</evidence>
<dbReference type="Gene3D" id="3.30.2010.10">
    <property type="entry name" value="Metalloproteases ('zincins'), catalytic domain"/>
    <property type="match status" value="1"/>
</dbReference>
<keyword evidence="9" id="KW-0482">Metalloprotease</keyword>
<evidence type="ECO:0000256" key="10">
    <source>
        <dbReference type="ARBA" id="ARBA00023136"/>
    </source>
</evidence>
<keyword evidence="2" id="KW-1003">Cell membrane</keyword>
<keyword evidence="5" id="KW-0479">Metal-binding</keyword>
<evidence type="ECO:0000256" key="3">
    <source>
        <dbReference type="ARBA" id="ARBA00022670"/>
    </source>
</evidence>
<dbReference type="GO" id="GO:0006508">
    <property type="term" value="P:proteolysis"/>
    <property type="evidence" value="ECO:0007669"/>
    <property type="project" value="UniProtKB-KW"/>
</dbReference>
<feature type="transmembrane region" description="Helical" evidence="11">
    <location>
        <begin position="648"/>
        <end position="679"/>
    </location>
</feature>
<keyword evidence="3 13" id="KW-0645">Protease</keyword>
<keyword evidence="7" id="KW-0862">Zinc</keyword>
<reference evidence="13 14" key="1">
    <citation type="submission" date="2019-06" db="EMBL/GenBank/DDBJ databases">
        <title>Sequencing the genomes of 1000 actinobacteria strains.</title>
        <authorList>
            <person name="Klenk H.-P."/>
        </authorList>
    </citation>
    <scope>NUCLEOTIDE SEQUENCE [LARGE SCALE GENOMIC DNA]</scope>
    <source>
        <strain evidence="13 14">DSM 45301</strain>
    </source>
</reference>
<feature type="transmembrane region" description="Helical" evidence="11">
    <location>
        <begin position="348"/>
        <end position="367"/>
    </location>
</feature>
<feature type="transmembrane region" description="Helical" evidence="11">
    <location>
        <begin position="97"/>
        <end position="121"/>
    </location>
</feature>
<keyword evidence="10 11" id="KW-0472">Membrane</keyword>
<keyword evidence="6" id="KW-0378">Hydrolase</keyword>
<evidence type="ECO:0000313" key="13">
    <source>
        <dbReference type="EMBL" id="TQM02258.1"/>
    </source>
</evidence>
<evidence type="ECO:0000256" key="11">
    <source>
        <dbReference type="SAM" id="Phobius"/>
    </source>
</evidence>
<evidence type="ECO:0000256" key="9">
    <source>
        <dbReference type="ARBA" id="ARBA00023049"/>
    </source>
</evidence>
<comment type="caution">
    <text evidence="13">The sequence shown here is derived from an EMBL/GenBank/DDBJ whole genome shotgun (WGS) entry which is preliminary data.</text>
</comment>
<gene>
    <name evidence="13" type="ORF">FB558_8124</name>
</gene>
<keyword evidence="4 11" id="KW-0812">Transmembrane</keyword>
<evidence type="ECO:0000256" key="8">
    <source>
        <dbReference type="ARBA" id="ARBA00022989"/>
    </source>
</evidence>
<sequence>MPPRLPPSPPSPVHALGSGTGLRFVLLMVLVVASTVAMMSEHIVLRRLLGDPNNDSAGCNLAAGYDPAGDYWGNVAALAGRNADALESCVQPFRTPWWAPFVVIAAVFALAAALCWIMPLWRVRRRRLRPLAPSSETGAAVHDLAARVGVPSVHVVADWASSSINAVAFGRPGRTWVSLPGGLLVTRATHPDRFVAIVLHELAHVRYRDAGITYATIALWRVFALTMLVPYLAFYADLIVTGQFFLTDDPHQVFLATSGPAYARSLAMGLFTALLVYLSRSDILRTRELYADRRAVDWGAARAVWDVEAPRSARSRRALHPIASAASALLATHPSWAQRARALGDPLVLLRVPALPTFLTGAAAALIDNHLELVPGWTGPSLGWVGAALAGALIAGTTCLTLWRRTALAMTVGRETPSGAGTGFWLGAGLMTGSVFVGIAPQRDMWLATAPWLTLLLGLLAFVVTCWTAQCARLLLAAVPPRWVRVPAAAGLLTTAAVLAFWLNWWRAGPDLFRPEVASYLVQLGIPDFGSLTPIVIMAVTAVGTLGPLLVWSTAALWLVPLAAWLSPAPEVWLAAHSGLPPLRRVLGAGGLAALVSSVLAGAVVLAPIDLSASGVRFGGALLIALLAGPLAVATLSAALAGARAGMLVGAVVAGVGVLVGSVAIALALTGLGCVASLVGPTTCSTFAAQTWLFVGWVVLPFLTPGIVVAAALALVASSAAGLLRRGTPGARGGTAQAPMSARPTTPRVRRLAVVAVAVPAIGLSTLTSTAPIFSTAGQVAVDPTQPVTAPVPVPESPRVREAQVVAWLQYGGQDLRTTLVTVQRELAADTGAVRAGCVRLARWADDAKAYFTVPDPGQQLRWERAQSLAGTASADCLAALTTRDGAALEAALRRADEAVGLALAVFDRLDAW</sequence>
<evidence type="ECO:0000256" key="1">
    <source>
        <dbReference type="ARBA" id="ARBA00001947"/>
    </source>
</evidence>
<organism evidence="13 14">
    <name type="scientific">Pseudonocardia kunmingensis</name>
    <dbReference type="NCBI Taxonomy" id="630975"/>
    <lineage>
        <taxon>Bacteria</taxon>
        <taxon>Bacillati</taxon>
        <taxon>Actinomycetota</taxon>
        <taxon>Actinomycetes</taxon>
        <taxon>Pseudonocardiales</taxon>
        <taxon>Pseudonocardiaceae</taxon>
        <taxon>Pseudonocardia</taxon>
    </lineage>
</organism>
<dbReference type="AlphaFoldDB" id="A0A543CZD1"/>
<feature type="transmembrane region" description="Helical" evidence="11">
    <location>
        <begin position="452"/>
        <end position="476"/>
    </location>
</feature>
<dbReference type="PANTHER" id="PTHR43221:SF2">
    <property type="entry name" value="PROTEASE HTPX HOMOLOG"/>
    <property type="match status" value="1"/>
</dbReference>
<name>A0A543CZD1_9PSEU</name>
<dbReference type="PANTHER" id="PTHR43221">
    <property type="entry name" value="PROTEASE HTPX"/>
    <property type="match status" value="1"/>
</dbReference>
<feature type="transmembrane region" description="Helical" evidence="11">
    <location>
        <begin position="21"/>
        <end position="39"/>
    </location>
</feature>
<evidence type="ECO:0000259" key="12">
    <source>
        <dbReference type="Pfam" id="PF01435"/>
    </source>
</evidence>
<accession>A0A543CZD1</accession>